<dbReference type="Pfam" id="PF25601">
    <property type="entry name" value="AAA_lid_14"/>
    <property type="match status" value="1"/>
</dbReference>
<dbReference type="Proteomes" id="UP000649955">
    <property type="component" value="Unassembled WGS sequence"/>
</dbReference>
<dbReference type="InterPro" id="IPR058031">
    <property type="entry name" value="AAA_lid_NorR"/>
</dbReference>
<evidence type="ECO:0000256" key="3">
    <source>
        <dbReference type="ARBA" id="ARBA00023015"/>
    </source>
</evidence>
<comment type="caution">
    <text evidence="7">The sequence shown here is derived from an EMBL/GenBank/DDBJ whole genome shotgun (WGS) entry which is preliminary data.</text>
</comment>
<keyword evidence="3" id="KW-0805">Transcription regulation</keyword>
<evidence type="ECO:0000256" key="5">
    <source>
        <dbReference type="ARBA" id="ARBA00023163"/>
    </source>
</evidence>
<dbReference type="EMBL" id="BNAW01000002">
    <property type="protein sequence ID" value="GHF93986.1"/>
    <property type="molecule type" value="Genomic_DNA"/>
</dbReference>
<dbReference type="InterPro" id="IPR003018">
    <property type="entry name" value="GAF"/>
</dbReference>
<dbReference type="Pfam" id="PF01590">
    <property type="entry name" value="GAF"/>
    <property type="match status" value="1"/>
</dbReference>
<keyword evidence="5" id="KW-0804">Transcription</keyword>
<dbReference type="SUPFAM" id="SSF46689">
    <property type="entry name" value="Homeodomain-like"/>
    <property type="match status" value="1"/>
</dbReference>
<dbReference type="InterPro" id="IPR002078">
    <property type="entry name" value="Sigma_54_int"/>
</dbReference>
<evidence type="ECO:0000313" key="7">
    <source>
        <dbReference type="EMBL" id="GHF93986.1"/>
    </source>
</evidence>
<evidence type="ECO:0000256" key="1">
    <source>
        <dbReference type="ARBA" id="ARBA00022741"/>
    </source>
</evidence>
<dbReference type="InterPro" id="IPR029016">
    <property type="entry name" value="GAF-like_dom_sf"/>
</dbReference>
<dbReference type="PRINTS" id="PR01590">
    <property type="entry name" value="HTHFIS"/>
</dbReference>
<dbReference type="Gene3D" id="3.30.450.40">
    <property type="match status" value="1"/>
</dbReference>
<dbReference type="PANTHER" id="PTHR32071:SF122">
    <property type="entry name" value="SIGMA FACTOR"/>
    <property type="match status" value="1"/>
</dbReference>
<dbReference type="InterPro" id="IPR002197">
    <property type="entry name" value="HTH_Fis"/>
</dbReference>
<feature type="domain" description="Sigma-54 factor interaction" evidence="6">
    <location>
        <begin position="463"/>
        <end position="524"/>
    </location>
</feature>
<accession>A0ABQ3JXT1</accession>
<sequence>MTTQGDRPGSQPMRYLRERFLSSPPLPEVPGVRDVISASWRRALANRVATEAPEPIFVTDRDEESLLAHSATPVLVNLSEEMANHPVAILLTDANGLVVSRVSTDHALTSGLDTISLAPGYSYAEESVGTNGIGTALECQKSVLVSGFEHFNSSLTEFECAGAPIIHPLRGHLVGVLDLTSWADTSGPLLLTLARTTAKRIEEAMLATTGARELSLFREYLASCQRGSGAILAVNQDVVMVNSHAEELYDVTDRAALITHTADLVGSTKPVTVVADLPSGTTARMEYRPVYSGSALAGGVFRVKNQTQRRRRAGRNDLQLPGVVGANPQWRQACAAADSSLTGSTWLALSGERGVGKTAVAQAVAARHGRRPVLVDSAAVADGGYEDWADDLADEVTRGESPVVIIRHADALTGDDLQRLTTLLTLWQGAPPDQAPAWVVVTLGDEPPGSDVQGCLMPFFAHTVEIPPLRHRLDDLQRLVPHLLGRHAANRPLTMSDTCLRQLMRLPWAGNVRQLDEVLADAARRRRSGTIEVSDLPAECRTFTRRQLTKLEAIERDAIVRSLAANRGNKELAAADLGMSRATIYRKIRAFGIVPDHS</sequence>
<evidence type="ECO:0000259" key="6">
    <source>
        <dbReference type="PROSITE" id="PS50045"/>
    </source>
</evidence>
<gene>
    <name evidence="7" type="ORF">GCM10017567_05560</name>
</gene>
<keyword evidence="8" id="KW-1185">Reference proteome</keyword>
<evidence type="ECO:0000256" key="4">
    <source>
        <dbReference type="ARBA" id="ARBA00023125"/>
    </source>
</evidence>
<dbReference type="InterPro" id="IPR009057">
    <property type="entry name" value="Homeodomain-like_sf"/>
</dbReference>
<keyword evidence="2" id="KW-0067">ATP-binding</keyword>
<evidence type="ECO:0000256" key="2">
    <source>
        <dbReference type="ARBA" id="ARBA00022840"/>
    </source>
</evidence>
<organism evidence="7 8">
    <name type="scientific">Amycolatopsis bullii</name>
    <dbReference type="NCBI Taxonomy" id="941987"/>
    <lineage>
        <taxon>Bacteria</taxon>
        <taxon>Bacillati</taxon>
        <taxon>Actinomycetota</taxon>
        <taxon>Actinomycetes</taxon>
        <taxon>Pseudonocardiales</taxon>
        <taxon>Pseudonocardiaceae</taxon>
        <taxon>Amycolatopsis</taxon>
    </lineage>
</organism>
<dbReference type="Pfam" id="PF02954">
    <property type="entry name" value="HTH_8"/>
    <property type="match status" value="1"/>
</dbReference>
<dbReference type="SUPFAM" id="SSF52540">
    <property type="entry name" value="P-loop containing nucleoside triphosphate hydrolases"/>
    <property type="match status" value="1"/>
</dbReference>
<dbReference type="PROSITE" id="PS50045">
    <property type="entry name" value="SIGMA54_INTERACT_4"/>
    <property type="match status" value="1"/>
</dbReference>
<proteinExistence type="predicted"/>
<dbReference type="RefSeq" id="WP_229902429.1">
    <property type="nucleotide sequence ID" value="NZ_BNAW01000002.1"/>
</dbReference>
<name>A0ABQ3JXT1_9PSEU</name>
<dbReference type="Gene3D" id="1.10.8.60">
    <property type="match status" value="1"/>
</dbReference>
<keyword evidence="1" id="KW-0547">Nucleotide-binding</keyword>
<dbReference type="Gene3D" id="1.10.10.60">
    <property type="entry name" value="Homeodomain-like"/>
    <property type="match status" value="1"/>
</dbReference>
<keyword evidence="4" id="KW-0238">DNA-binding</keyword>
<dbReference type="InterPro" id="IPR003959">
    <property type="entry name" value="ATPase_AAA_core"/>
</dbReference>
<dbReference type="Pfam" id="PF00004">
    <property type="entry name" value="AAA"/>
    <property type="match status" value="1"/>
</dbReference>
<dbReference type="PANTHER" id="PTHR32071">
    <property type="entry name" value="TRANSCRIPTIONAL REGULATORY PROTEIN"/>
    <property type="match status" value="1"/>
</dbReference>
<dbReference type="Gene3D" id="3.40.50.300">
    <property type="entry name" value="P-loop containing nucleotide triphosphate hydrolases"/>
    <property type="match status" value="1"/>
</dbReference>
<dbReference type="InterPro" id="IPR027417">
    <property type="entry name" value="P-loop_NTPase"/>
</dbReference>
<protein>
    <submittedName>
        <fullName evidence="7">Fis family transcriptional regulator</fullName>
    </submittedName>
</protein>
<evidence type="ECO:0000313" key="8">
    <source>
        <dbReference type="Proteomes" id="UP000649955"/>
    </source>
</evidence>
<reference evidence="8" key="1">
    <citation type="journal article" date="2019" name="Int. J. Syst. Evol. Microbiol.">
        <title>The Global Catalogue of Microorganisms (GCM) 10K type strain sequencing project: providing services to taxonomists for standard genome sequencing and annotation.</title>
        <authorList>
            <consortium name="The Broad Institute Genomics Platform"/>
            <consortium name="The Broad Institute Genome Sequencing Center for Infectious Disease"/>
            <person name="Wu L."/>
            <person name="Ma J."/>
        </authorList>
    </citation>
    <scope>NUCLEOTIDE SEQUENCE [LARGE SCALE GENOMIC DNA]</scope>
    <source>
        <strain evidence="8">CGMCC 4.7680</strain>
    </source>
</reference>